<dbReference type="Proteomes" id="UP000596742">
    <property type="component" value="Unassembled WGS sequence"/>
</dbReference>
<keyword evidence="2" id="KW-1185">Reference proteome</keyword>
<sequence>MFVDSVRLTVNSSLTPDELSMEGGNITYLFPSTAYAYFFSFLSHHHLNNVRQCQDSLEGLELVIAERYLIPNWNTEDAYTLLGIALELHGDKESARQAFLQSVEISEGESHNFATWRLLSLN</sequence>
<dbReference type="OrthoDB" id="6196044at2759"/>
<evidence type="ECO:0000313" key="2">
    <source>
        <dbReference type="Proteomes" id="UP000596742"/>
    </source>
</evidence>
<proteinExistence type="predicted"/>
<dbReference type="AlphaFoldDB" id="A0A8B6FYV1"/>
<protein>
    <submittedName>
        <fullName evidence="1">Uncharacterized protein</fullName>
    </submittedName>
</protein>
<comment type="caution">
    <text evidence="1">The sequence shown here is derived from an EMBL/GenBank/DDBJ whole genome shotgun (WGS) entry which is preliminary data.</text>
</comment>
<name>A0A8B6FYV1_MYTGA</name>
<accession>A0A8B6FYV1</accession>
<evidence type="ECO:0000313" key="1">
    <source>
        <dbReference type="EMBL" id="VDI56113.1"/>
    </source>
</evidence>
<gene>
    <name evidence="1" type="ORF">MGAL_10B075324</name>
</gene>
<organism evidence="1 2">
    <name type="scientific">Mytilus galloprovincialis</name>
    <name type="common">Mediterranean mussel</name>
    <dbReference type="NCBI Taxonomy" id="29158"/>
    <lineage>
        <taxon>Eukaryota</taxon>
        <taxon>Metazoa</taxon>
        <taxon>Spiralia</taxon>
        <taxon>Lophotrochozoa</taxon>
        <taxon>Mollusca</taxon>
        <taxon>Bivalvia</taxon>
        <taxon>Autobranchia</taxon>
        <taxon>Pteriomorphia</taxon>
        <taxon>Mytilida</taxon>
        <taxon>Mytiloidea</taxon>
        <taxon>Mytilidae</taxon>
        <taxon>Mytilinae</taxon>
        <taxon>Mytilus</taxon>
    </lineage>
</organism>
<reference evidence="1" key="1">
    <citation type="submission" date="2018-11" db="EMBL/GenBank/DDBJ databases">
        <authorList>
            <person name="Alioto T."/>
            <person name="Alioto T."/>
        </authorList>
    </citation>
    <scope>NUCLEOTIDE SEQUENCE</scope>
</reference>
<dbReference type="EMBL" id="UYJE01007570">
    <property type="protein sequence ID" value="VDI56113.1"/>
    <property type="molecule type" value="Genomic_DNA"/>
</dbReference>